<keyword evidence="2" id="KW-1185">Reference proteome</keyword>
<dbReference type="Proteomes" id="UP001163324">
    <property type="component" value="Chromosome 8"/>
</dbReference>
<name>A0ACC0USZ4_9HYPO</name>
<reference evidence="1" key="1">
    <citation type="submission" date="2022-10" db="EMBL/GenBank/DDBJ databases">
        <title>Complete Genome of Trichothecium roseum strain YXFP-22015, a Plant Pathogen Isolated from Citrus.</title>
        <authorList>
            <person name="Wang Y."/>
            <person name="Zhu L."/>
        </authorList>
    </citation>
    <scope>NUCLEOTIDE SEQUENCE</scope>
    <source>
        <strain evidence="1">YXFP-22015</strain>
    </source>
</reference>
<evidence type="ECO:0000313" key="2">
    <source>
        <dbReference type="Proteomes" id="UP001163324"/>
    </source>
</evidence>
<evidence type="ECO:0000313" key="1">
    <source>
        <dbReference type="EMBL" id="KAI9897245.1"/>
    </source>
</evidence>
<accession>A0ACC0USZ4</accession>
<comment type="caution">
    <text evidence="1">The sequence shown here is derived from an EMBL/GenBank/DDBJ whole genome shotgun (WGS) entry which is preliminary data.</text>
</comment>
<organism evidence="1 2">
    <name type="scientific">Trichothecium roseum</name>
    <dbReference type="NCBI Taxonomy" id="47278"/>
    <lineage>
        <taxon>Eukaryota</taxon>
        <taxon>Fungi</taxon>
        <taxon>Dikarya</taxon>
        <taxon>Ascomycota</taxon>
        <taxon>Pezizomycotina</taxon>
        <taxon>Sordariomycetes</taxon>
        <taxon>Hypocreomycetidae</taxon>
        <taxon>Hypocreales</taxon>
        <taxon>Hypocreales incertae sedis</taxon>
        <taxon>Trichothecium</taxon>
    </lineage>
</organism>
<proteinExistence type="predicted"/>
<sequence>MYNGQPPLHPEQNVRSFNLPESSASMDMSQFGHFAYPFQGLPDQNGFMTLPGQGGDTQFNLQHSDAFRHGQAVTSAAPASEAIVSSNAPRARVDTGAAGRGSSLAGSDDGAQLTPPAADPLDDPAADEFELSGNRSRGDGTDLGNKTKDKETDTTPSWSELKTKAGKERKRLPLACISCRRKKIRCSGEKPACKHCLRSRIPCVYKVTTRKAAPRTDYMAMLDKRLKRMEERIIKVIPSPDQSTTSSITRAVVKPAIPGTLSGGKGASKKRGADEAFGSSQLEAWAKAPNKSKLDPADGKSTALEAYEAEEDELFKEGIDALPKKDIQEHLAEVFFDNVYGQAYHLLHKPSYMRKLRNGALPPVLVLSVCAVAARFAANPKLDSSTRQFLRGEEWASHARDICTRRYEWPNITILTCLLILGLHEFGTCQGGRSWALGGQAIRMAFALQLHRDFEYDPLVKGGKQKLSFIDREIRRRIMWACFLMDRFNSSGTDRPMFMKEETINIPLPVKERYFQLDMPAPTETLDGRVLPGLEGENGVADNPRDNMGVAAFMVRVIALWGRIISYINHGGRDQDASEFGKLLKEAEDFPASLPNSMKYSADNLSLHSTENIANQFLLLHIAIQHNILFLNRAAVTSTEQDGTTETTQFVAHAQAKSLVAANKISDFLREAEGSRHLISAPFAGYCAFTAATVHIQAMFSRDSSQKMTAEANSGINIKYLRKMMKHWGTFHLLVENIRALYREAIDATRSGNQTEGDGMKQPLFQYGDWFDRYPHGVSDAELMDPQKKKDKVADGVLEQKPELHTVEEFFTTLSSPSNKEKPTNTTKVAAAAKKRASAKRPSVSGAKPGAQQAQRTGSPAAYQGGPAPNENLVPPAAQRRRVSAAQGVPTTGGSASLSSLAIPHTQGGGSYDTMTPISPLTANQFGPSQGQAGFYQPDLLAMNLAGHQQSTMMQPMDRQMMMGGYSMEPNNMGGGQGMMNGVTGWSGVGTPGTQSDGSGPRGTSQGHIGGVDPHLSTEPGSAAWLMPFEMAHAEMGMDMNTGPNGVDPYAGMFTNSGMSTPNPLGGLRHGH</sequence>
<protein>
    <submittedName>
        <fullName evidence="1">Uncharacterized protein</fullName>
    </submittedName>
</protein>
<gene>
    <name evidence="1" type="ORF">N3K66_008267</name>
</gene>
<dbReference type="EMBL" id="CM047947">
    <property type="protein sequence ID" value="KAI9897245.1"/>
    <property type="molecule type" value="Genomic_DNA"/>
</dbReference>